<dbReference type="InterPro" id="IPR013500">
    <property type="entry name" value="TopoI_cat_euk"/>
</dbReference>
<evidence type="ECO:0000256" key="4">
    <source>
        <dbReference type="ARBA" id="ARBA00023029"/>
    </source>
</evidence>
<accession>A0ABT0RDK6</accession>
<evidence type="ECO:0000256" key="6">
    <source>
        <dbReference type="ARBA" id="ARBA00023235"/>
    </source>
</evidence>
<dbReference type="PROSITE" id="PS52038">
    <property type="entry name" value="TOPO_IB_2"/>
    <property type="match status" value="1"/>
</dbReference>
<dbReference type="InterPro" id="IPR014711">
    <property type="entry name" value="TopoI_cat_a-hlx-sub_euk"/>
</dbReference>
<dbReference type="EC" id="5.6.2.1" evidence="3"/>
<reference evidence="9" key="1">
    <citation type="submission" date="2022-05" db="EMBL/GenBank/DDBJ databases">
        <authorList>
            <person name="Jo J.-H."/>
            <person name="Im W.-T."/>
        </authorList>
    </citation>
    <scope>NUCLEOTIDE SEQUENCE</scope>
    <source>
        <strain evidence="9">RG327</strain>
    </source>
</reference>
<dbReference type="Gene3D" id="3.30.66.10">
    <property type="entry name" value="DNA topoisomerase I domain"/>
    <property type="match status" value="1"/>
</dbReference>
<dbReference type="PRINTS" id="PR00416">
    <property type="entry name" value="EUTPISMRASEI"/>
</dbReference>
<evidence type="ECO:0000256" key="3">
    <source>
        <dbReference type="ARBA" id="ARBA00012891"/>
    </source>
</evidence>
<dbReference type="Proteomes" id="UP001165343">
    <property type="component" value="Unassembled WGS sequence"/>
</dbReference>
<dbReference type="InterPro" id="IPR001631">
    <property type="entry name" value="TopoI"/>
</dbReference>
<dbReference type="Gene3D" id="3.90.15.10">
    <property type="entry name" value="Topoisomerase I, Chain A, domain 3"/>
    <property type="match status" value="1"/>
</dbReference>
<protein>
    <recommendedName>
        <fullName evidence="3">DNA topoisomerase</fullName>
        <ecNumber evidence="3">5.6.2.1</ecNumber>
    </recommendedName>
</protein>
<evidence type="ECO:0000313" key="9">
    <source>
        <dbReference type="EMBL" id="MCL6678323.1"/>
    </source>
</evidence>
<feature type="domain" description="DNA topoisomerase I catalytic core eukaryotic-type" evidence="7">
    <location>
        <begin position="86"/>
        <end position="299"/>
    </location>
</feature>
<comment type="catalytic activity">
    <reaction evidence="1">
        <text>ATP-independent breakage of single-stranded DNA, followed by passage and rejoining.</text>
        <dbReference type="EC" id="5.6.2.1"/>
    </reaction>
</comment>
<comment type="caution">
    <text evidence="9">The sequence shown here is derived from an EMBL/GenBank/DDBJ whole genome shotgun (WGS) entry which is preliminary data.</text>
</comment>
<evidence type="ECO:0000259" key="7">
    <source>
        <dbReference type="Pfam" id="PF01028"/>
    </source>
</evidence>
<dbReference type="Gene3D" id="1.10.132.120">
    <property type="match status" value="1"/>
</dbReference>
<dbReference type="SUPFAM" id="SSF55869">
    <property type="entry name" value="DNA topoisomerase I domain"/>
    <property type="match status" value="1"/>
</dbReference>
<name>A0ABT0RDK6_9SPHN</name>
<keyword evidence="6" id="KW-0413">Isomerase</keyword>
<keyword evidence="5" id="KW-0238">DNA-binding</keyword>
<evidence type="ECO:0000256" key="2">
    <source>
        <dbReference type="ARBA" id="ARBA00006645"/>
    </source>
</evidence>
<sequence>MPEQKQRLRHSSDSEPGYSRKRMGRYWAYFDEAGERVTDRDTIDRLNSLGLPPAYTDAWFCKDSNGHLQATGIDARGRKQYRYHPDFRARADKKKFSGLLQFGEALPKIRTRVEEDLGSTGMSREKVLAAVVRLLDTEYLRIGNERYAQDNKSFGATTLLCRHVNTDGGKVKMRFNGKHGKLHELVITDRRLGRIVRQCKELPGQALFQYINGEGVPHPITSDDVNAYIREASGGEFTAKHFRTWWASVIAYGEILEADEASRVSVQTVVEPVAEALGNTPAISRKSYVHPALIEAIKDNPRDPLGGIEPQRKRKWLSSPEVGFLKFLERKQGTQRKRAA</sequence>
<dbReference type="InterPro" id="IPR011010">
    <property type="entry name" value="DNA_brk_join_enz"/>
</dbReference>
<feature type="domain" description="DNA topoisomerase IB N-terminal" evidence="8">
    <location>
        <begin position="27"/>
        <end position="74"/>
    </location>
</feature>
<comment type="similarity">
    <text evidence="2">Belongs to the type IB topoisomerase family.</text>
</comment>
<organism evidence="9 10">
    <name type="scientific">Sphingomonas anseongensis</name>
    <dbReference type="NCBI Taxonomy" id="2908207"/>
    <lineage>
        <taxon>Bacteria</taxon>
        <taxon>Pseudomonadati</taxon>
        <taxon>Pseudomonadota</taxon>
        <taxon>Alphaproteobacteria</taxon>
        <taxon>Sphingomonadales</taxon>
        <taxon>Sphingomonadaceae</taxon>
        <taxon>Sphingomonas</taxon>
    </lineage>
</organism>
<evidence type="ECO:0000259" key="8">
    <source>
        <dbReference type="Pfam" id="PF21338"/>
    </source>
</evidence>
<evidence type="ECO:0000256" key="1">
    <source>
        <dbReference type="ARBA" id="ARBA00000213"/>
    </source>
</evidence>
<keyword evidence="10" id="KW-1185">Reference proteome</keyword>
<evidence type="ECO:0000256" key="5">
    <source>
        <dbReference type="ARBA" id="ARBA00023125"/>
    </source>
</evidence>
<dbReference type="Pfam" id="PF01028">
    <property type="entry name" value="Topoisom_I"/>
    <property type="match status" value="1"/>
</dbReference>
<keyword evidence="4" id="KW-0799">Topoisomerase</keyword>
<dbReference type="InterPro" id="IPR035447">
    <property type="entry name" value="DNA_topo_I_N_sf"/>
</dbReference>
<dbReference type="RefSeq" id="WP_249867283.1">
    <property type="nucleotide sequence ID" value="NZ_JAMGBC010000001.1"/>
</dbReference>
<proteinExistence type="inferred from homology"/>
<gene>
    <name evidence="9" type="ORF">LZ519_03190</name>
</gene>
<dbReference type="InterPro" id="IPR049331">
    <property type="entry name" value="Top1B_N_bact"/>
</dbReference>
<dbReference type="EMBL" id="JAMGBC010000001">
    <property type="protein sequence ID" value="MCL6678323.1"/>
    <property type="molecule type" value="Genomic_DNA"/>
</dbReference>
<dbReference type="SUPFAM" id="SSF56349">
    <property type="entry name" value="DNA breaking-rejoining enzymes"/>
    <property type="match status" value="1"/>
</dbReference>
<evidence type="ECO:0000313" key="10">
    <source>
        <dbReference type="Proteomes" id="UP001165343"/>
    </source>
</evidence>
<dbReference type="Pfam" id="PF21338">
    <property type="entry name" value="Top1B_N_bact"/>
    <property type="match status" value="1"/>
</dbReference>